<dbReference type="Proteomes" id="UP000798662">
    <property type="component" value="Chromosome 2"/>
</dbReference>
<evidence type="ECO:0000313" key="1">
    <source>
        <dbReference type="EMBL" id="KAK1865813.1"/>
    </source>
</evidence>
<organism evidence="1 2">
    <name type="scientific">Pyropia yezoensis</name>
    <name type="common">Susabi-nori</name>
    <name type="synonym">Porphyra yezoensis</name>
    <dbReference type="NCBI Taxonomy" id="2788"/>
    <lineage>
        <taxon>Eukaryota</taxon>
        <taxon>Rhodophyta</taxon>
        <taxon>Bangiophyceae</taxon>
        <taxon>Bangiales</taxon>
        <taxon>Bangiaceae</taxon>
        <taxon>Pyropia</taxon>
    </lineage>
</organism>
<protein>
    <submittedName>
        <fullName evidence="1">Uncharacterized protein</fullName>
    </submittedName>
</protein>
<gene>
    <name evidence="1" type="ORF">I4F81_008336</name>
</gene>
<keyword evidence="2" id="KW-1185">Reference proteome</keyword>
<proteinExistence type="predicted"/>
<evidence type="ECO:0000313" key="2">
    <source>
        <dbReference type="Proteomes" id="UP000798662"/>
    </source>
</evidence>
<name>A0ACC3C7G0_PYRYE</name>
<comment type="caution">
    <text evidence="1">The sequence shown here is derived from an EMBL/GenBank/DDBJ whole genome shotgun (WGS) entry which is preliminary data.</text>
</comment>
<reference evidence="1" key="1">
    <citation type="submission" date="2019-11" db="EMBL/GenBank/DDBJ databases">
        <title>Nori genome reveals adaptations in red seaweeds to the harsh intertidal environment.</title>
        <authorList>
            <person name="Wang D."/>
            <person name="Mao Y."/>
        </authorList>
    </citation>
    <scope>NUCLEOTIDE SEQUENCE</scope>
    <source>
        <tissue evidence="1">Gametophyte</tissue>
    </source>
</reference>
<dbReference type="EMBL" id="CM020619">
    <property type="protein sequence ID" value="KAK1865813.1"/>
    <property type="molecule type" value="Genomic_DNA"/>
</dbReference>
<sequence>MNDPPTSPRGGGSETAGSRPLNGSGTLAGGGLGAPRVPPTPSPPARRNLTSPATGPCRGAKTHGTTPPPLRRGGSCPTTSRPSSYHGPVAQTLPAAPPQLNGSGGRIGHRSTLPPSDAAPAETLPPPPAAHGEVSCVGSEGGRGPTASGRAAMAAADEAAMAAAAISRRDSALPV</sequence>
<accession>A0ACC3C7G0</accession>